<accession>A0A9N8RQH4</accession>
<proteinExistence type="predicted"/>
<reference evidence="1" key="1">
    <citation type="submission" date="2021-03" db="EMBL/GenBank/DDBJ databases">
        <authorList>
            <person name="Alouane T."/>
            <person name="Langin T."/>
            <person name="Bonhomme L."/>
        </authorList>
    </citation>
    <scope>NUCLEOTIDE SEQUENCE</scope>
    <source>
        <strain evidence="1">MDC_Fg202</strain>
    </source>
</reference>
<dbReference type="Proteomes" id="UP000746612">
    <property type="component" value="Unassembled WGS sequence"/>
</dbReference>
<organism evidence="1 2">
    <name type="scientific">Gibberella zeae</name>
    <name type="common">Wheat head blight fungus</name>
    <name type="synonym">Fusarium graminearum</name>
    <dbReference type="NCBI Taxonomy" id="5518"/>
    <lineage>
        <taxon>Eukaryota</taxon>
        <taxon>Fungi</taxon>
        <taxon>Dikarya</taxon>
        <taxon>Ascomycota</taxon>
        <taxon>Pezizomycotina</taxon>
        <taxon>Sordariomycetes</taxon>
        <taxon>Hypocreomycetidae</taxon>
        <taxon>Hypocreales</taxon>
        <taxon>Nectriaceae</taxon>
        <taxon>Fusarium</taxon>
    </lineage>
</organism>
<dbReference type="EMBL" id="CAJPIJ010000205">
    <property type="protein sequence ID" value="CAG2010024.1"/>
    <property type="molecule type" value="Genomic_DNA"/>
</dbReference>
<name>A0A9N8RQH4_GIBZA</name>
<evidence type="ECO:0000313" key="2">
    <source>
        <dbReference type="Proteomes" id="UP000746612"/>
    </source>
</evidence>
<sequence>MRYATNMCRMYNDFGSIARDNVERNVNSMHFPEFALCKGISQTLDDRKKRLLQIAMYEQGCLDRALEALERQSRDDAGDSAGSKDVRKIKIVKLFCEVTDLYDQLYVIKDLSSSMK</sequence>
<protein>
    <submittedName>
        <fullName evidence="1">Uncharacterized protein</fullName>
    </submittedName>
</protein>
<evidence type="ECO:0000313" key="1">
    <source>
        <dbReference type="EMBL" id="CAG2010024.1"/>
    </source>
</evidence>
<gene>
    <name evidence="1" type="ORF">MDCFG202_LOCUS592191</name>
</gene>
<comment type="caution">
    <text evidence="1">The sequence shown here is derived from an EMBL/GenBank/DDBJ whole genome shotgun (WGS) entry which is preliminary data.</text>
</comment>
<dbReference type="AlphaFoldDB" id="A0A9N8RQH4"/>